<feature type="compositionally biased region" description="Basic and acidic residues" evidence="17">
    <location>
        <begin position="925"/>
        <end position="936"/>
    </location>
</feature>
<feature type="region of interest" description="Disordered" evidence="17">
    <location>
        <begin position="910"/>
        <end position="936"/>
    </location>
</feature>
<comment type="similarity">
    <text evidence="2 15">Belongs to the glutamate-gated ion channel (TC 1.A.10.1) family.</text>
</comment>
<evidence type="ECO:0000259" key="20">
    <source>
        <dbReference type="SMART" id="SM00079"/>
    </source>
</evidence>
<evidence type="ECO:0000256" key="13">
    <source>
        <dbReference type="ARBA" id="ARBA00023303"/>
    </source>
</evidence>
<sequence length="936" mass="104079">MKMHFFKYLSLLSLVLPLCNAQPNTTFRVGVILDADSLVGRIGMTSLSLALSDFYSLNSNYSTRIVLHTRDSNGRVTDAAASALNLLKDVQVDAIIGPQKSAQANFVIGLGNASNVPIISFSATSPSLHPQTPYFVQTALSDDAQADAVAAVVKYFKWHQIVLVYEDSDYGNGITPYLSNAFQQVNARVSYRSVIPISTTNDFILQEMYKMKTMQTRVFVVHTSSALASRIFLKAKEAEMMSEGYVWIVTTGIMELFYSLDSKVVESMQGVVGVRPLVPRSSRLNSTTARWTKKFADDNAGVSPPPEMNLYALWAYDALWGLATAVDKTGVREQPISLQNATALNYTNMFITETSLTGPIILATMLDTKFEGLAGNFQLINGQLQPSSFQVLNVNGEELKQVGIWTPLLQNSSSQTNANMTGFVGEKLENIIWPGESRNVPKGWEVPVSGKKLRVGVPINAGFPEFVKVEMDPQTNSTKISGLYIDLFDTIMSALPYAVRYEFVPFVKSDGSCAGSYDDLSYQVSIGNYDVVVGDITITTTRSEYVVFTLPIEDGGVTRTQKIQYDDDPSDKWFFLRPLKWELWLTILSLFVFTGLALWILEHKFNEEFRGRPAGYLGLIFYIPFMSIVFAHREKMVTNLARLVVTVWIFVVLVLVSTYTASLSARLTIFKLQQGDTDINNLIRNGDYVGCREGTFLVEFLKRLGFHESRIRVYKLPEEFDNALLNGSGKGGITAMFSRTPYADLFLSKYCNKYMKVGSPFLTEGVGFGFPKGSPLVGDVSSAVTKLTDNHMISEIKTRWIKQSGCTDSDTSQVGWTNIGLKSFKILFGVTGAVTGTCVVVFIVYLMYSKRVEVRKIYGDSRTSGWEKVCGIWEIFDERDREFLPEEGVQMVDRNAAMSSGLQLLSNQVSPRINRSPPTVALDTKGLDNKGNTREK</sequence>
<feature type="transmembrane region" description="Helical" evidence="18">
    <location>
        <begin position="581"/>
        <end position="601"/>
    </location>
</feature>
<evidence type="ECO:0000256" key="10">
    <source>
        <dbReference type="ARBA" id="ARBA00023170"/>
    </source>
</evidence>
<dbReference type="eggNOG" id="KOG1052">
    <property type="taxonomic scope" value="Eukaryota"/>
</dbReference>
<dbReference type="InterPro" id="IPR044440">
    <property type="entry name" value="GABAb_receptor_plant_PBP1"/>
</dbReference>
<dbReference type="PANTHER" id="PTHR34836:SF1">
    <property type="entry name" value="OS09G0428600 PROTEIN"/>
    <property type="match status" value="1"/>
</dbReference>
<dbReference type="CDD" id="cd19990">
    <property type="entry name" value="PBP1_GABAb_receptor_plant"/>
    <property type="match status" value="1"/>
</dbReference>
<keyword evidence="22" id="KW-1185">Reference proteome</keyword>
<dbReference type="InterPro" id="IPR001320">
    <property type="entry name" value="Iontro_rcpt_C"/>
</dbReference>
<dbReference type="GO" id="GO:0015276">
    <property type="term" value="F:ligand-gated monoatomic ion channel activity"/>
    <property type="evidence" value="ECO:0000318"/>
    <property type="project" value="GO_Central"/>
</dbReference>
<feature type="domain" description="Ionotropic glutamate receptor C-terminal" evidence="20">
    <location>
        <begin position="452"/>
        <end position="803"/>
    </location>
</feature>
<evidence type="ECO:0000256" key="12">
    <source>
        <dbReference type="ARBA" id="ARBA00023286"/>
    </source>
</evidence>
<dbReference type="AlphaFoldDB" id="A0A022QFM4"/>
<dbReference type="Gene3D" id="3.40.190.10">
    <property type="entry name" value="Periplasmic binding protein-like II"/>
    <property type="match status" value="2"/>
</dbReference>
<evidence type="ECO:0000256" key="11">
    <source>
        <dbReference type="ARBA" id="ARBA00023180"/>
    </source>
</evidence>
<dbReference type="Proteomes" id="UP000030748">
    <property type="component" value="Unassembled WGS sequence"/>
</dbReference>
<evidence type="ECO:0000256" key="4">
    <source>
        <dbReference type="ARBA" id="ARBA00022448"/>
    </source>
</evidence>
<comment type="subunit">
    <text evidence="3">May form heteromers.</text>
</comment>
<dbReference type="SUPFAM" id="SSF53850">
    <property type="entry name" value="Periplasmic binding protein-like II"/>
    <property type="match status" value="1"/>
</dbReference>
<keyword evidence="11" id="KW-0325">Glycoprotein</keyword>
<protein>
    <recommendedName>
        <fullName evidence="15">Glutamate receptor</fullName>
    </recommendedName>
</protein>
<evidence type="ECO:0000256" key="7">
    <source>
        <dbReference type="ARBA" id="ARBA00022989"/>
    </source>
</evidence>
<keyword evidence="13 15" id="KW-0407">Ion channel</keyword>
<keyword evidence="7 18" id="KW-1133">Transmembrane helix</keyword>
<evidence type="ECO:0000256" key="18">
    <source>
        <dbReference type="SAM" id="Phobius"/>
    </source>
</evidence>
<keyword evidence="6 19" id="KW-0732">Signal</keyword>
<reference evidence="21 22" key="1">
    <citation type="journal article" date="2013" name="Proc. Natl. Acad. Sci. U.S.A.">
        <title>Fine-scale variation in meiotic recombination in Mimulus inferred from population shotgun sequencing.</title>
        <authorList>
            <person name="Hellsten U."/>
            <person name="Wright K.M."/>
            <person name="Jenkins J."/>
            <person name="Shu S."/>
            <person name="Yuan Y."/>
            <person name="Wessler S.R."/>
            <person name="Schmutz J."/>
            <person name="Willis J.H."/>
            <person name="Rokhsar D.S."/>
        </authorList>
    </citation>
    <scope>NUCLEOTIDE SEQUENCE [LARGE SCALE GENOMIC DNA]</scope>
    <source>
        <strain evidence="22">cv. DUN x IM62</strain>
    </source>
</reference>
<evidence type="ECO:0000256" key="6">
    <source>
        <dbReference type="ARBA" id="ARBA00022729"/>
    </source>
</evidence>
<feature type="disulfide bond" evidence="16">
    <location>
        <begin position="751"/>
        <end position="806"/>
    </location>
</feature>
<evidence type="ECO:0000256" key="16">
    <source>
        <dbReference type="PIRSR" id="PIRSR037090-50"/>
    </source>
</evidence>
<dbReference type="Gene3D" id="3.40.50.2300">
    <property type="match status" value="2"/>
</dbReference>
<organism evidence="21 22">
    <name type="scientific">Erythranthe guttata</name>
    <name type="common">Yellow monkey flower</name>
    <name type="synonym">Mimulus guttatus</name>
    <dbReference type="NCBI Taxonomy" id="4155"/>
    <lineage>
        <taxon>Eukaryota</taxon>
        <taxon>Viridiplantae</taxon>
        <taxon>Streptophyta</taxon>
        <taxon>Embryophyta</taxon>
        <taxon>Tracheophyta</taxon>
        <taxon>Spermatophyta</taxon>
        <taxon>Magnoliopsida</taxon>
        <taxon>eudicotyledons</taxon>
        <taxon>Gunneridae</taxon>
        <taxon>Pentapetalae</taxon>
        <taxon>asterids</taxon>
        <taxon>lamiids</taxon>
        <taxon>Lamiales</taxon>
        <taxon>Phrymaceae</taxon>
        <taxon>Erythranthe</taxon>
    </lineage>
</organism>
<evidence type="ECO:0000256" key="3">
    <source>
        <dbReference type="ARBA" id="ARBA00011095"/>
    </source>
</evidence>
<feature type="signal peptide" evidence="19">
    <location>
        <begin position="1"/>
        <end position="21"/>
    </location>
</feature>
<dbReference type="PIRSF" id="PIRSF037090">
    <property type="entry name" value="Iontro_Glu-like_rcpt_pln"/>
    <property type="match status" value="1"/>
</dbReference>
<evidence type="ECO:0000256" key="1">
    <source>
        <dbReference type="ARBA" id="ARBA00004141"/>
    </source>
</evidence>
<dbReference type="Pfam" id="PF00060">
    <property type="entry name" value="Lig_chan"/>
    <property type="match status" value="1"/>
</dbReference>
<feature type="transmembrane region" description="Helical" evidence="18">
    <location>
        <begin position="613"/>
        <end position="631"/>
    </location>
</feature>
<evidence type="ECO:0000256" key="8">
    <source>
        <dbReference type="ARBA" id="ARBA00023065"/>
    </source>
</evidence>
<evidence type="ECO:0000256" key="15">
    <source>
        <dbReference type="PIRNR" id="PIRNR037090"/>
    </source>
</evidence>
<evidence type="ECO:0000313" key="22">
    <source>
        <dbReference type="Proteomes" id="UP000030748"/>
    </source>
</evidence>
<keyword evidence="5 18" id="KW-0812">Transmembrane</keyword>
<comment type="function">
    <text evidence="14">Glutamate-gated receptor that probably acts as a non-selective cation channel. May be involved in light-signal transduction and calcium homeostasis via the regulation of calcium influx into cells.</text>
</comment>
<dbReference type="Pfam" id="PF01094">
    <property type="entry name" value="ANF_receptor"/>
    <property type="match status" value="1"/>
</dbReference>
<dbReference type="SUPFAM" id="SSF53822">
    <property type="entry name" value="Periplasmic binding protein-like I"/>
    <property type="match status" value="1"/>
</dbReference>
<feature type="transmembrane region" description="Helical" evidence="18">
    <location>
        <begin position="826"/>
        <end position="848"/>
    </location>
</feature>
<keyword evidence="8 15" id="KW-0406">Ion transport</keyword>
<evidence type="ECO:0000313" key="21">
    <source>
        <dbReference type="EMBL" id="EYU25345.1"/>
    </source>
</evidence>
<evidence type="ECO:0000256" key="5">
    <source>
        <dbReference type="ARBA" id="ARBA00022692"/>
    </source>
</evidence>
<dbReference type="InterPro" id="IPR017103">
    <property type="entry name" value="Iontropic_Glu_rcpt_pln"/>
</dbReference>
<evidence type="ECO:0000256" key="9">
    <source>
        <dbReference type="ARBA" id="ARBA00023136"/>
    </source>
</evidence>
<dbReference type="CDD" id="cd13686">
    <property type="entry name" value="GluR_Plant"/>
    <property type="match status" value="1"/>
</dbReference>
<dbReference type="InterPro" id="IPR015683">
    <property type="entry name" value="Ionotropic_Glu_rcpt"/>
</dbReference>
<dbReference type="GO" id="GO:0005886">
    <property type="term" value="C:plasma membrane"/>
    <property type="evidence" value="ECO:0000318"/>
    <property type="project" value="GO_Central"/>
</dbReference>
<keyword evidence="4 15" id="KW-0813">Transport</keyword>
<dbReference type="EMBL" id="KI632003">
    <property type="protein sequence ID" value="EYU25345.1"/>
    <property type="molecule type" value="Genomic_DNA"/>
</dbReference>
<dbReference type="GO" id="GO:0038023">
    <property type="term" value="F:signaling receptor activity"/>
    <property type="evidence" value="ECO:0000318"/>
    <property type="project" value="GO_Central"/>
</dbReference>
<dbReference type="Gene3D" id="1.10.287.70">
    <property type="match status" value="1"/>
</dbReference>
<name>A0A022QFM4_ERYGU</name>
<evidence type="ECO:0000256" key="14">
    <source>
        <dbReference type="ARBA" id="ARBA00049638"/>
    </source>
</evidence>
<keyword evidence="10 15" id="KW-0675">Receptor</keyword>
<keyword evidence="16" id="KW-1015">Disulfide bond</keyword>
<keyword evidence="9 15" id="KW-0472">Membrane</keyword>
<dbReference type="SMART" id="SM00079">
    <property type="entry name" value="PBPe"/>
    <property type="match status" value="1"/>
</dbReference>
<dbReference type="InterPro" id="IPR001828">
    <property type="entry name" value="ANF_lig-bd_rcpt"/>
</dbReference>
<evidence type="ECO:0000256" key="2">
    <source>
        <dbReference type="ARBA" id="ARBA00008685"/>
    </source>
</evidence>
<evidence type="ECO:0000256" key="19">
    <source>
        <dbReference type="SAM" id="SignalP"/>
    </source>
</evidence>
<accession>A0A022QFM4</accession>
<comment type="subcellular location">
    <subcellularLocation>
        <location evidence="1">Membrane</location>
        <topology evidence="1">Multi-pass membrane protein</topology>
    </subcellularLocation>
</comment>
<feature type="transmembrane region" description="Helical" evidence="18">
    <location>
        <begin position="643"/>
        <end position="663"/>
    </location>
</feature>
<dbReference type="FunFam" id="3.40.50.2300:FF:000188">
    <property type="entry name" value="Glutamate receptor"/>
    <property type="match status" value="1"/>
</dbReference>
<comment type="function">
    <text evidence="15">Glutamate-gated receptor that probably acts as non-selective cation channel.</text>
</comment>
<dbReference type="PANTHER" id="PTHR34836">
    <property type="entry name" value="OS06G0188250 PROTEIN"/>
    <property type="match status" value="1"/>
</dbReference>
<proteinExistence type="inferred from homology"/>
<keyword evidence="12 15" id="KW-1071">Ligand-gated ion channel</keyword>
<gene>
    <name evidence="21" type="ORF">MIMGU_mgv1a024343mg</name>
</gene>
<dbReference type="InterPro" id="IPR028082">
    <property type="entry name" value="Peripla_BP_I"/>
</dbReference>
<feature type="chain" id="PRO_5001504129" description="Glutamate receptor" evidence="19">
    <location>
        <begin position="22"/>
        <end position="936"/>
    </location>
</feature>
<evidence type="ECO:0000256" key="17">
    <source>
        <dbReference type="SAM" id="MobiDB-lite"/>
    </source>
</evidence>